<evidence type="ECO:0000313" key="1">
    <source>
        <dbReference type="EMBL" id="SDX05298.1"/>
    </source>
</evidence>
<dbReference type="STRING" id="1073328.SAMN05216294_3192"/>
<organism evidence="1 2">
    <name type="scientific">Flagellimonas zhangzhouensis</name>
    <dbReference type="NCBI Taxonomy" id="1073328"/>
    <lineage>
        <taxon>Bacteria</taxon>
        <taxon>Pseudomonadati</taxon>
        <taxon>Bacteroidota</taxon>
        <taxon>Flavobacteriia</taxon>
        <taxon>Flavobacteriales</taxon>
        <taxon>Flavobacteriaceae</taxon>
        <taxon>Flagellimonas</taxon>
    </lineage>
</organism>
<keyword evidence="2" id="KW-1185">Reference proteome</keyword>
<dbReference type="OrthoDB" id="7060517at2"/>
<name>A0A1H2YKH1_9FLAO</name>
<dbReference type="EMBL" id="FNMY01000006">
    <property type="protein sequence ID" value="SDX05298.1"/>
    <property type="molecule type" value="Genomic_DNA"/>
</dbReference>
<gene>
    <name evidence="1" type="ORF">SAMN04487892_3073</name>
</gene>
<dbReference type="RefSeq" id="WP_090298960.1">
    <property type="nucleotide sequence ID" value="NZ_FNKI01000005.1"/>
</dbReference>
<protein>
    <submittedName>
        <fullName evidence="1">Uncharacterized protein</fullName>
    </submittedName>
</protein>
<dbReference type="AlphaFoldDB" id="A0A1H2YKH1"/>
<proteinExistence type="predicted"/>
<sequence length="124" mass="14067">MKIRIKGDSIRFRLTKTEVETFCSTGVFSETTHFGNSEFTYKLQAKDGITSMEAEFSNNTITLFVPKYECSNWATSDKVGYQNMMSLKNSKELSLLLEKDFACLDNTTEDQSDNYPNPKVGDVC</sequence>
<dbReference type="Pfam" id="PF22668">
    <property type="entry name" value="DUF7009"/>
    <property type="match status" value="1"/>
</dbReference>
<dbReference type="InterPro" id="IPR053825">
    <property type="entry name" value="DUF7009"/>
</dbReference>
<dbReference type="Proteomes" id="UP000199592">
    <property type="component" value="Unassembled WGS sequence"/>
</dbReference>
<reference evidence="2" key="1">
    <citation type="submission" date="2016-10" db="EMBL/GenBank/DDBJ databases">
        <authorList>
            <person name="Varghese N."/>
            <person name="Submissions S."/>
        </authorList>
    </citation>
    <scope>NUCLEOTIDE SEQUENCE [LARGE SCALE GENOMIC DNA]</scope>
    <source>
        <strain evidence="2">DSM 25030</strain>
    </source>
</reference>
<accession>A0A1H2YKH1</accession>
<evidence type="ECO:0000313" key="2">
    <source>
        <dbReference type="Proteomes" id="UP000199592"/>
    </source>
</evidence>